<accession>A0A2B8BPE5</accession>
<dbReference type="Gene3D" id="3.40.50.150">
    <property type="entry name" value="Vaccinia Virus protein VP39"/>
    <property type="match status" value="1"/>
</dbReference>
<gene>
    <name evidence="5" type="ORF">CRT60_01350</name>
</gene>
<dbReference type="GO" id="GO:0032259">
    <property type="term" value="P:methylation"/>
    <property type="evidence" value="ECO:0007669"/>
    <property type="project" value="UniProtKB-KW"/>
</dbReference>
<dbReference type="PANTHER" id="PTHR44942:SF4">
    <property type="entry name" value="METHYLTRANSFERASE TYPE 11 DOMAIN-CONTAINING PROTEIN"/>
    <property type="match status" value="1"/>
</dbReference>
<dbReference type="SUPFAM" id="SSF53335">
    <property type="entry name" value="S-adenosyl-L-methionine-dependent methyltransferases"/>
    <property type="match status" value="1"/>
</dbReference>
<dbReference type="OrthoDB" id="9777830at2"/>
<name>A0A2B8BPE5_9PROT</name>
<dbReference type="InterPro" id="IPR029063">
    <property type="entry name" value="SAM-dependent_MTases_sf"/>
</dbReference>
<dbReference type="InterPro" id="IPR051052">
    <property type="entry name" value="Diverse_substrate_MTase"/>
</dbReference>
<evidence type="ECO:0000259" key="4">
    <source>
        <dbReference type="Pfam" id="PF08241"/>
    </source>
</evidence>
<keyword evidence="3 5" id="KW-0808">Transferase</keyword>
<feature type="domain" description="Methyltransferase type 11" evidence="4">
    <location>
        <begin position="48"/>
        <end position="139"/>
    </location>
</feature>
<sequence length="262" mass="28941">MATQTLKHGDFTGLAGNYSKYRPDYCASVLSALLALVGKPIPEIEAADIGAGTGIWTRMLAARGLRRVVAVEPNEDMRRHGIADSTGTGIEWQAGSGEATGLPASAFDQLSMASSFHWVDIDRGLAEFHRVLRPGGRFVALWNPRFLDNSPELLDIEAHLSRLRPDIRRVSSGRSGITEGLTDRLSRSALFDDVVYLEGRHSIEMPVEHYLGVWRSVNDLQVQLGPAKFEAFLGYCADRLKDRDTVRAEYLTRAWSARRTGG</sequence>
<evidence type="ECO:0000313" key="5">
    <source>
        <dbReference type="EMBL" id="PGH59403.1"/>
    </source>
</evidence>
<evidence type="ECO:0000256" key="1">
    <source>
        <dbReference type="ARBA" id="ARBA00008361"/>
    </source>
</evidence>
<dbReference type="Pfam" id="PF08241">
    <property type="entry name" value="Methyltransf_11"/>
    <property type="match status" value="1"/>
</dbReference>
<dbReference type="PANTHER" id="PTHR44942">
    <property type="entry name" value="METHYLTRANSF_11 DOMAIN-CONTAINING PROTEIN"/>
    <property type="match status" value="1"/>
</dbReference>
<dbReference type="GO" id="GO:0008757">
    <property type="term" value="F:S-adenosylmethionine-dependent methyltransferase activity"/>
    <property type="evidence" value="ECO:0007669"/>
    <property type="project" value="InterPro"/>
</dbReference>
<keyword evidence="6" id="KW-1185">Reference proteome</keyword>
<protein>
    <submittedName>
        <fullName evidence="5">Methyltransferase</fullName>
    </submittedName>
</protein>
<organism evidence="5 6">
    <name type="scientific">Azospirillum palustre</name>
    <dbReference type="NCBI Taxonomy" id="2044885"/>
    <lineage>
        <taxon>Bacteria</taxon>
        <taxon>Pseudomonadati</taxon>
        <taxon>Pseudomonadota</taxon>
        <taxon>Alphaproteobacteria</taxon>
        <taxon>Rhodospirillales</taxon>
        <taxon>Azospirillaceae</taxon>
        <taxon>Azospirillum</taxon>
    </lineage>
</organism>
<evidence type="ECO:0000256" key="3">
    <source>
        <dbReference type="ARBA" id="ARBA00022679"/>
    </source>
</evidence>
<dbReference type="AlphaFoldDB" id="A0A2B8BPE5"/>
<dbReference type="InterPro" id="IPR013216">
    <property type="entry name" value="Methyltransf_11"/>
</dbReference>
<comment type="similarity">
    <text evidence="1">Belongs to the methyltransferase superfamily.</text>
</comment>
<dbReference type="EMBL" id="PDKW01000036">
    <property type="protein sequence ID" value="PGH59403.1"/>
    <property type="molecule type" value="Genomic_DNA"/>
</dbReference>
<evidence type="ECO:0000313" key="6">
    <source>
        <dbReference type="Proteomes" id="UP000225379"/>
    </source>
</evidence>
<evidence type="ECO:0000256" key="2">
    <source>
        <dbReference type="ARBA" id="ARBA00022603"/>
    </source>
</evidence>
<keyword evidence="2 5" id="KW-0489">Methyltransferase</keyword>
<comment type="caution">
    <text evidence="5">The sequence shown here is derived from an EMBL/GenBank/DDBJ whole genome shotgun (WGS) entry which is preliminary data.</text>
</comment>
<reference evidence="6" key="1">
    <citation type="submission" date="2017-10" db="EMBL/GenBank/DDBJ databases">
        <authorList>
            <person name="Kravchenko I.K."/>
            <person name="Grouzdev D.S."/>
        </authorList>
    </citation>
    <scope>NUCLEOTIDE SEQUENCE [LARGE SCALE GENOMIC DNA]</scope>
    <source>
        <strain evidence="6">B2</strain>
    </source>
</reference>
<dbReference type="Proteomes" id="UP000225379">
    <property type="component" value="Unassembled WGS sequence"/>
</dbReference>
<dbReference type="CDD" id="cd02440">
    <property type="entry name" value="AdoMet_MTases"/>
    <property type="match status" value="1"/>
</dbReference>
<proteinExistence type="inferred from homology"/>